<dbReference type="AlphaFoldDB" id="A0A1I4QPX1"/>
<dbReference type="GO" id="GO:0043565">
    <property type="term" value="F:sequence-specific DNA binding"/>
    <property type="evidence" value="ECO:0007669"/>
    <property type="project" value="TreeGrafter"/>
</dbReference>
<evidence type="ECO:0000313" key="6">
    <source>
        <dbReference type="EMBL" id="PKR90506.1"/>
    </source>
</evidence>
<keyword evidence="4" id="KW-0804">Transcription</keyword>
<evidence type="ECO:0000256" key="4">
    <source>
        <dbReference type="ARBA" id="ARBA00023163"/>
    </source>
</evidence>
<dbReference type="GO" id="GO:0006351">
    <property type="term" value="P:DNA-templated transcription"/>
    <property type="evidence" value="ECO:0007669"/>
    <property type="project" value="TreeGrafter"/>
</dbReference>
<dbReference type="InterPro" id="IPR036390">
    <property type="entry name" value="WH_DNA-bd_sf"/>
</dbReference>
<comment type="similarity">
    <text evidence="1">Belongs to the LysR transcriptional regulatory family.</text>
</comment>
<evidence type="ECO:0000256" key="3">
    <source>
        <dbReference type="ARBA" id="ARBA00023125"/>
    </source>
</evidence>
<dbReference type="EMBL" id="PJNW01000002">
    <property type="protein sequence ID" value="PKR90506.1"/>
    <property type="molecule type" value="Genomic_DNA"/>
</dbReference>
<gene>
    <name evidence="6" type="ORF">CXZ10_03815</name>
</gene>
<dbReference type="PROSITE" id="PS50931">
    <property type="entry name" value="HTH_LYSR"/>
    <property type="match status" value="1"/>
</dbReference>
<dbReference type="Pfam" id="PF00126">
    <property type="entry name" value="HTH_1"/>
    <property type="match status" value="1"/>
</dbReference>
<evidence type="ECO:0000256" key="1">
    <source>
        <dbReference type="ARBA" id="ARBA00009437"/>
    </source>
</evidence>
<dbReference type="SUPFAM" id="SSF46785">
    <property type="entry name" value="Winged helix' DNA-binding domain"/>
    <property type="match status" value="1"/>
</dbReference>
<proteinExistence type="inferred from homology"/>
<dbReference type="InterPro" id="IPR000847">
    <property type="entry name" value="LysR_HTH_N"/>
</dbReference>
<dbReference type="PANTHER" id="PTHR30537:SF5">
    <property type="entry name" value="HTH-TYPE TRANSCRIPTIONAL ACTIVATOR TTDR-RELATED"/>
    <property type="match status" value="1"/>
</dbReference>
<dbReference type="InterPro" id="IPR036388">
    <property type="entry name" value="WH-like_DNA-bd_sf"/>
</dbReference>
<keyword evidence="2" id="KW-0805">Transcription regulation</keyword>
<dbReference type="InterPro" id="IPR058163">
    <property type="entry name" value="LysR-type_TF_proteobact-type"/>
</dbReference>
<accession>A0A1I4QPX1</accession>
<reference evidence="6 7" key="1">
    <citation type="submission" date="2017-12" db="EMBL/GenBank/DDBJ databases">
        <title>Anaerobic carbon monoxide metabolism by Pleomorphomonas carboxyditropha sp. nov., a new mesophilic hydrogenogenic carboxidotroph.</title>
        <authorList>
            <person name="Esquivel-Elizondo S."/>
            <person name="Krajmalnik-Brown R."/>
        </authorList>
    </citation>
    <scope>NUCLEOTIDE SEQUENCE [LARGE SCALE GENOMIC DNA]</scope>
    <source>
        <strain evidence="6 7">R5-392</strain>
    </source>
</reference>
<dbReference type="OrthoDB" id="9786526at2"/>
<dbReference type="CDD" id="cd08422">
    <property type="entry name" value="PBP2_CrgA_like"/>
    <property type="match status" value="1"/>
</dbReference>
<dbReference type="PANTHER" id="PTHR30537">
    <property type="entry name" value="HTH-TYPE TRANSCRIPTIONAL REGULATOR"/>
    <property type="match status" value="1"/>
</dbReference>
<dbReference type="GO" id="GO:0003700">
    <property type="term" value="F:DNA-binding transcription factor activity"/>
    <property type="evidence" value="ECO:0007669"/>
    <property type="project" value="InterPro"/>
</dbReference>
<dbReference type="Gene3D" id="3.40.190.290">
    <property type="match status" value="1"/>
</dbReference>
<dbReference type="FunFam" id="1.10.10.10:FF:000001">
    <property type="entry name" value="LysR family transcriptional regulator"/>
    <property type="match status" value="1"/>
</dbReference>
<evidence type="ECO:0000256" key="2">
    <source>
        <dbReference type="ARBA" id="ARBA00023015"/>
    </source>
</evidence>
<dbReference type="Pfam" id="PF03466">
    <property type="entry name" value="LysR_substrate"/>
    <property type="match status" value="1"/>
</dbReference>
<evidence type="ECO:0000259" key="5">
    <source>
        <dbReference type="PROSITE" id="PS50931"/>
    </source>
</evidence>
<organism evidence="6 7">
    <name type="scientific">Pleomorphomonas diazotrophica</name>
    <dbReference type="NCBI Taxonomy" id="1166257"/>
    <lineage>
        <taxon>Bacteria</taxon>
        <taxon>Pseudomonadati</taxon>
        <taxon>Pseudomonadota</taxon>
        <taxon>Alphaproteobacteria</taxon>
        <taxon>Hyphomicrobiales</taxon>
        <taxon>Pleomorphomonadaceae</taxon>
        <taxon>Pleomorphomonas</taxon>
    </lineage>
</organism>
<protein>
    <submittedName>
        <fullName evidence="6">LysR family transcriptional regulator</fullName>
    </submittedName>
</protein>
<dbReference type="Gene3D" id="1.10.10.10">
    <property type="entry name" value="Winged helix-like DNA-binding domain superfamily/Winged helix DNA-binding domain"/>
    <property type="match status" value="1"/>
</dbReference>
<dbReference type="SUPFAM" id="SSF53850">
    <property type="entry name" value="Periplasmic binding protein-like II"/>
    <property type="match status" value="1"/>
</dbReference>
<keyword evidence="7" id="KW-1185">Reference proteome</keyword>
<feature type="domain" description="HTH lysR-type" evidence="5">
    <location>
        <begin position="1"/>
        <end position="59"/>
    </location>
</feature>
<evidence type="ECO:0000313" key="7">
    <source>
        <dbReference type="Proteomes" id="UP000233491"/>
    </source>
</evidence>
<name>A0A1I4QPX1_9HYPH</name>
<dbReference type="Proteomes" id="UP000233491">
    <property type="component" value="Unassembled WGS sequence"/>
</dbReference>
<keyword evidence="3" id="KW-0238">DNA-binding</keyword>
<comment type="caution">
    <text evidence="6">The sequence shown here is derived from an EMBL/GenBank/DDBJ whole genome shotgun (WGS) entry which is preliminary data.</text>
</comment>
<dbReference type="InterPro" id="IPR005119">
    <property type="entry name" value="LysR_subst-bd"/>
</dbReference>
<sequence length="299" mass="33186">MRADLEMAVLAAVVRHGSLSAAARHLGLAVSVVGDRLANLENRLGARLIARTTRRQSLTEAGRLYLAEMQPILAAIETLETRIRDLSSIPQGTLRISAPFPIGRRWIAPFVGEFAARYPDVRLQLLLEDRYVDIIGEGFDLAIRGGPAVESEFTGRFLVSIRRVVVASPDYLSRHGSPFSPEDLDAHACLVFNSGGHFHADWRFGRGEAAKIVRVSARLATSNSELPVVWALAGMGLTQKSFWEVREHLEQGRLVTVLDDFEPDPASFYAIHPVSRSQFRLLSLFVGELSDYLRQRFPA</sequence>